<evidence type="ECO:0000256" key="5">
    <source>
        <dbReference type="SAM" id="Phobius"/>
    </source>
</evidence>
<dbReference type="SUPFAM" id="SSF53448">
    <property type="entry name" value="Nucleotide-diphospho-sugar transferases"/>
    <property type="match status" value="1"/>
</dbReference>
<comment type="similarity">
    <text evidence="1">Belongs to the glycosyltransferase 2 family.</text>
</comment>
<dbReference type="Proteomes" id="UP001523216">
    <property type="component" value="Unassembled WGS sequence"/>
</dbReference>
<dbReference type="InterPro" id="IPR011330">
    <property type="entry name" value="Glyco_hydro/deAcase_b/a-brl"/>
</dbReference>
<dbReference type="PANTHER" id="PTHR43630:SF1">
    <property type="entry name" value="POLY-BETA-1,6-N-ACETYL-D-GLUCOSAMINE SYNTHASE"/>
    <property type="match status" value="1"/>
</dbReference>
<dbReference type="PANTHER" id="PTHR43630">
    <property type="entry name" value="POLY-BETA-1,6-N-ACETYL-D-GLUCOSAMINE SYNTHASE"/>
    <property type="match status" value="1"/>
</dbReference>
<evidence type="ECO:0000313" key="7">
    <source>
        <dbReference type="EMBL" id="MCM4079566.1"/>
    </source>
</evidence>
<dbReference type="Pfam" id="PF01522">
    <property type="entry name" value="Polysacc_deac_1"/>
    <property type="match status" value="1"/>
</dbReference>
<reference evidence="7 8" key="1">
    <citation type="submission" date="2022-06" db="EMBL/GenBank/DDBJ databases">
        <title>Actinoplanes abujensis sp. nov., isolated from Nigerian arid soil.</title>
        <authorList>
            <person name="Ding P."/>
        </authorList>
    </citation>
    <scope>NUCLEOTIDE SEQUENCE [LARGE SCALE GENOMIC DNA]</scope>
    <source>
        <strain evidence="8">TRM88002</strain>
    </source>
</reference>
<keyword evidence="2" id="KW-0328">Glycosyltransferase</keyword>
<protein>
    <submittedName>
        <fullName evidence="7">Bifunctional polysaccharide deacetylase/glycosyltransferase family 2 protein</fullName>
    </submittedName>
</protein>
<evidence type="ECO:0000313" key="8">
    <source>
        <dbReference type="Proteomes" id="UP001523216"/>
    </source>
</evidence>
<feature type="domain" description="NodB homology" evidence="6">
    <location>
        <begin position="103"/>
        <end position="290"/>
    </location>
</feature>
<proteinExistence type="inferred from homology"/>
<feature type="transmembrane region" description="Helical" evidence="5">
    <location>
        <begin position="327"/>
        <end position="352"/>
    </location>
</feature>
<evidence type="ECO:0000256" key="3">
    <source>
        <dbReference type="ARBA" id="ARBA00022679"/>
    </source>
</evidence>
<dbReference type="InterPro" id="IPR029044">
    <property type="entry name" value="Nucleotide-diphossugar_trans"/>
</dbReference>
<sequence length="729" mass="79619">MTVDRSAPPPHDPAESTSLLPPLRRRRRIRRRRVFAGALGLTVLLLLATVVLVEVYTDAGFSPDGTTPAGTADTEVPRAVREGGPVIDLTGGGEVRTYGMPAKTIALTFDDGPDPRWTPKILDVLARHHAPATFFVVGSQVARHPDLTARIAREGHELGGHTFTHPDLAGLSEWRRELENSQTQLAIAHATGRATRLMRPPYSSFADALTDKDWQTVRAVGGQGYLTVLDTMDSEDWKRPGADAIVRNLTPEGDTGQIVLLHDAGGDRSQTVAALDRLIPQLQKRGYRFSTVSAAIGGRINPPAAGDAVWRGRALVRTVRVADAVLAALWILLITAGALIVISTLILFAFAWRHSRHRRGPDWSWGLPVTSPVTVVVPAYNEEKTIGPAVRSLAVSAHPGVEVLVVDDGSTDGTADAVRDLRLGNVRVVRIPNGGKAGALNAGVALSLHDLVVMVDADTVVEPDAIHRLVQPIADPRVGAVAGNVKVGNRRGLIGRWQHIEYVIGFNLDRRLYDTFGCIPTIPGALGAFRREALTGSGGLSTDTLAEDTDLTFAIHRAGWRVVYEESARAYTEAPATVRQLWRQRYRWSYSTMQSMWKHRRAVLDRGASGRFGRRGLLFIALFSVLLPLLAPLVDLMAIYGLLFLDREVTVIGWLAMLVVQVLTAVLAFRLDHEALRPLWSLPLQQIVYRQVMYVVLLHSALSALTGRRLEWQTIHRTGDLSSAPVPGR</sequence>
<feature type="transmembrane region" description="Helical" evidence="5">
    <location>
        <begin position="651"/>
        <end position="671"/>
    </location>
</feature>
<evidence type="ECO:0000256" key="1">
    <source>
        <dbReference type="ARBA" id="ARBA00006739"/>
    </source>
</evidence>
<keyword evidence="5" id="KW-0812">Transmembrane</keyword>
<dbReference type="SUPFAM" id="SSF88713">
    <property type="entry name" value="Glycoside hydrolase/deacetylase"/>
    <property type="match status" value="1"/>
</dbReference>
<dbReference type="Gene3D" id="3.90.550.10">
    <property type="entry name" value="Spore Coat Polysaccharide Biosynthesis Protein SpsA, Chain A"/>
    <property type="match status" value="1"/>
</dbReference>
<feature type="transmembrane region" description="Helical" evidence="5">
    <location>
        <begin position="616"/>
        <end position="645"/>
    </location>
</feature>
<feature type="region of interest" description="Disordered" evidence="4">
    <location>
        <begin position="1"/>
        <end position="21"/>
    </location>
</feature>
<evidence type="ECO:0000256" key="2">
    <source>
        <dbReference type="ARBA" id="ARBA00022676"/>
    </source>
</evidence>
<dbReference type="CDD" id="cd06423">
    <property type="entry name" value="CESA_like"/>
    <property type="match status" value="1"/>
</dbReference>
<accession>A0ABT0Y0K4</accession>
<gene>
    <name evidence="7" type="ORF">LXN57_18485</name>
</gene>
<keyword evidence="8" id="KW-1185">Reference proteome</keyword>
<evidence type="ECO:0000259" key="6">
    <source>
        <dbReference type="PROSITE" id="PS51677"/>
    </source>
</evidence>
<keyword evidence="5" id="KW-0472">Membrane</keyword>
<keyword evidence="3" id="KW-0808">Transferase</keyword>
<evidence type="ECO:0000256" key="4">
    <source>
        <dbReference type="SAM" id="MobiDB-lite"/>
    </source>
</evidence>
<dbReference type="Pfam" id="PF13641">
    <property type="entry name" value="Glyco_tranf_2_3"/>
    <property type="match status" value="1"/>
</dbReference>
<dbReference type="RefSeq" id="WP_251799416.1">
    <property type="nucleotide sequence ID" value="NZ_JAMQOL010000023.1"/>
</dbReference>
<feature type="transmembrane region" description="Helical" evidence="5">
    <location>
        <begin position="34"/>
        <end position="53"/>
    </location>
</feature>
<dbReference type="InterPro" id="IPR002509">
    <property type="entry name" value="NODB_dom"/>
</dbReference>
<name>A0ABT0Y0K4_9ACTN</name>
<dbReference type="EMBL" id="JAMQOL010000023">
    <property type="protein sequence ID" value="MCM4079566.1"/>
    <property type="molecule type" value="Genomic_DNA"/>
</dbReference>
<dbReference type="PROSITE" id="PS51677">
    <property type="entry name" value="NODB"/>
    <property type="match status" value="1"/>
</dbReference>
<organism evidence="7 8">
    <name type="scientific">Paractinoplanes hotanensis</name>
    <dbReference type="NCBI Taxonomy" id="2906497"/>
    <lineage>
        <taxon>Bacteria</taxon>
        <taxon>Bacillati</taxon>
        <taxon>Actinomycetota</taxon>
        <taxon>Actinomycetes</taxon>
        <taxon>Micromonosporales</taxon>
        <taxon>Micromonosporaceae</taxon>
        <taxon>Paractinoplanes</taxon>
    </lineage>
</organism>
<comment type="caution">
    <text evidence="7">The sequence shown here is derived from an EMBL/GenBank/DDBJ whole genome shotgun (WGS) entry which is preliminary data.</text>
</comment>
<dbReference type="Gene3D" id="3.20.20.370">
    <property type="entry name" value="Glycoside hydrolase/deacetylase"/>
    <property type="match status" value="1"/>
</dbReference>
<keyword evidence="5" id="KW-1133">Transmembrane helix</keyword>